<accession>A0ABP1FN13</accession>
<organism evidence="10 11">
    <name type="scientific">Coccomyxa viridis</name>
    <dbReference type="NCBI Taxonomy" id="1274662"/>
    <lineage>
        <taxon>Eukaryota</taxon>
        <taxon>Viridiplantae</taxon>
        <taxon>Chlorophyta</taxon>
        <taxon>core chlorophytes</taxon>
        <taxon>Trebouxiophyceae</taxon>
        <taxon>Trebouxiophyceae incertae sedis</taxon>
        <taxon>Coccomyxaceae</taxon>
        <taxon>Coccomyxa</taxon>
    </lineage>
</organism>
<feature type="compositionally biased region" description="Low complexity" evidence="9">
    <location>
        <begin position="76"/>
        <end position="89"/>
    </location>
</feature>
<dbReference type="Gene3D" id="3.10.450.320">
    <property type="entry name" value="Mitochondrial import inner membrane translocase subunit Tim21"/>
    <property type="match status" value="1"/>
</dbReference>
<keyword evidence="7 8" id="KW-0472">Membrane</keyword>
<proteinExistence type="inferred from homology"/>
<dbReference type="PANTHER" id="PTHR13032">
    <property type="entry name" value="MITOCHONDRIAL IMPORT INNER MEMBRANE TRANSLOCASE SUBUNIT TIM21"/>
    <property type="match status" value="1"/>
</dbReference>
<dbReference type="PANTHER" id="PTHR13032:SF6">
    <property type="entry name" value="MITOCHONDRIAL IMPORT INNER MEMBRANE TRANSLOCASE SUBUNIT TIM21"/>
    <property type="match status" value="1"/>
</dbReference>
<comment type="function">
    <text evidence="8">Essential component of the TIM23 complex, a complex that mediates the translocation of transit peptide-containing proteins across the mitochondrial inner membrane.</text>
</comment>
<comment type="similarity">
    <text evidence="2 8">Belongs to the TIM21 family.</text>
</comment>
<dbReference type="InterPro" id="IPR013261">
    <property type="entry name" value="Tim21"/>
</dbReference>
<evidence type="ECO:0000313" key="11">
    <source>
        <dbReference type="Proteomes" id="UP001497392"/>
    </source>
</evidence>
<evidence type="ECO:0000256" key="8">
    <source>
        <dbReference type="RuleBase" id="RU367142"/>
    </source>
</evidence>
<evidence type="ECO:0000256" key="3">
    <source>
        <dbReference type="ARBA" id="ARBA00022692"/>
    </source>
</evidence>
<keyword evidence="5 8" id="KW-1133">Transmembrane helix</keyword>
<keyword evidence="8" id="KW-0653">Protein transport</keyword>
<name>A0ABP1FN13_9CHLO</name>
<evidence type="ECO:0000313" key="10">
    <source>
        <dbReference type="EMBL" id="CAL5220781.1"/>
    </source>
</evidence>
<feature type="region of interest" description="Disordered" evidence="9">
    <location>
        <begin position="73"/>
        <end position="95"/>
    </location>
</feature>
<keyword evidence="8" id="KW-0811">Translocation</keyword>
<reference evidence="10 11" key="1">
    <citation type="submission" date="2024-06" db="EMBL/GenBank/DDBJ databases">
        <authorList>
            <person name="Kraege A."/>
            <person name="Thomma B."/>
        </authorList>
    </citation>
    <scope>NUCLEOTIDE SEQUENCE [LARGE SCALE GENOMIC DNA]</scope>
</reference>
<feature type="transmembrane region" description="Helical" evidence="8">
    <location>
        <begin position="124"/>
        <end position="143"/>
    </location>
</feature>
<comment type="subunit">
    <text evidence="8">Component of the TIM23 complex.</text>
</comment>
<keyword evidence="3 8" id="KW-0812">Transmembrane</keyword>
<dbReference type="InterPro" id="IPR038552">
    <property type="entry name" value="Tim21_IMS_sf"/>
</dbReference>
<evidence type="ECO:0000256" key="9">
    <source>
        <dbReference type="SAM" id="MobiDB-lite"/>
    </source>
</evidence>
<gene>
    <name evidence="10" type="primary">g2849</name>
    <name evidence="10" type="ORF">VP750_LOCUS2440</name>
</gene>
<keyword evidence="6 8" id="KW-0496">Mitochondrion</keyword>
<comment type="caution">
    <text evidence="10">The sequence shown here is derived from an EMBL/GenBank/DDBJ whole genome shotgun (WGS) entry which is preliminary data.</text>
</comment>
<dbReference type="Pfam" id="PF08294">
    <property type="entry name" value="TIM21"/>
    <property type="match status" value="1"/>
</dbReference>
<evidence type="ECO:0000256" key="6">
    <source>
        <dbReference type="ARBA" id="ARBA00023128"/>
    </source>
</evidence>
<keyword evidence="8" id="KW-0813">Transport</keyword>
<sequence length="258" mass="28040">MSRGRAAAAACRLALHYQNAGLRTVAGSALTQGLEATARSSLPYILTQLLQRDGLQHPFQAAFAVRPLTAAATPDSKAGSGSKQQQGGAAKDGKNALTVDEEEINAITDQIPQRPMGVVEGTSYTVIIIAGIAMAVAVLWAVVNELLIQPREYTAFNLSLQKLRDDPRIMVMIGTPVSGYGQETHSRAARQRIPHKVYSDSNGREHVQVQFIARGPSGKGRVSADMYQDEQKQWQYYYLLVDLDGGRGRISIVEPHPM</sequence>
<keyword evidence="4" id="KW-0809">Transit peptide</keyword>
<evidence type="ECO:0000256" key="7">
    <source>
        <dbReference type="ARBA" id="ARBA00023136"/>
    </source>
</evidence>
<evidence type="ECO:0000256" key="1">
    <source>
        <dbReference type="ARBA" id="ARBA00004304"/>
    </source>
</evidence>
<evidence type="ECO:0000256" key="4">
    <source>
        <dbReference type="ARBA" id="ARBA00022946"/>
    </source>
</evidence>
<protein>
    <recommendedName>
        <fullName evidence="8">Mitochondrial import inner membrane translocase subunit Tim21</fullName>
    </recommendedName>
</protein>
<dbReference type="EMBL" id="CAXHTA020000004">
    <property type="protein sequence ID" value="CAL5220781.1"/>
    <property type="molecule type" value="Genomic_DNA"/>
</dbReference>
<evidence type="ECO:0000256" key="2">
    <source>
        <dbReference type="ARBA" id="ARBA00010867"/>
    </source>
</evidence>
<keyword evidence="8" id="KW-0999">Mitochondrion inner membrane</keyword>
<keyword evidence="11" id="KW-1185">Reference proteome</keyword>
<comment type="subcellular location">
    <subcellularLocation>
        <location evidence="8">Mitochondrion inner membrane</location>
        <topology evidence="8">Single-pass membrane protein</topology>
    </subcellularLocation>
    <subcellularLocation>
        <location evidence="1">Mitochondrion membrane</location>
        <topology evidence="1">Single-pass membrane protein</topology>
    </subcellularLocation>
</comment>
<evidence type="ECO:0000256" key="5">
    <source>
        <dbReference type="ARBA" id="ARBA00022989"/>
    </source>
</evidence>
<dbReference type="Proteomes" id="UP001497392">
    <property type="component" value="Unassembled WGS sequence"/>
</dbReference>